<dbReference type="RefSeq" id="WP_039561006.1">
    <property type="nucleotide sequence ID" value="NZ_FTMC01000021.1"/>
</dbReference>
<dbReference type="EMBL" id="FTMC01000021">
    <property type="protein sequence ID" value="SIR37468.1"/>
    <property type="molecule type" value="Genomic_DNA"/>
</dbReference>
<evidence type="ECO:0000313" key="3">
    <source>
        <dbReference type="Proteomes" id="UP000186079"/>
    </source>
</evidence>
<accession>A0A1N7AEH2</accession>
<protein>
    <submittedName>
        <fullName evidence="2">Integrating conjugative element protein, PFL_4705 family</fullName>
    </submittedName>
</protein>
<sequence length="491" mass="51446">MNANVLLKWLVPAVLLGVALLLGNHWMSAPPPASPPTLDASVALTAAEAQALGIAGDTPHDTLATLVGQVKAMRNELQSLERGNATLSEENLRLRARESGIDARIQSTLGGLSEAAQHERRQAEEARRKSEENSREARSLLQSLQDQLASLHGQDNELPIGLGLRPEDGQDFPTHTGSDLLWIEPLDASPTPNRVPRAPATPALPSGFTLPANPIERGQRELRAVTQGERELHDASVAAEPVYTLPENATLLGSVAMTALIGRVPVDGTVKDPYPFKVLVGADNLTANGIELPEVAGAVLSGTATGDWTLSCVRGQIESITFVFEDGTIRSVPPPQTVTSRNQGAAGGNGQRLRGGLGYLSDPQGIPCIGGERRSNAQQYLGTQSLLTAAGAGVAALFADDESGTTLLGNAGGALVTHTAGQDALNSILSAGVGDLRSWVNQLYGEAFAAVYVAPGAPVAVHLDRDITLDYASTGRRVRHAQIASPVPDLD</sequence>
<organism evidence="2 3">
    <name type="scientific">Pseudomonas flexibilis</name>
    <dbReference type="NCBI Taxonomy" id="706570"/>
    <lineage>
        <taxon>Bacteria</taxon>
        <taxon>Pseudomonadati</taxon>
        <taxon>Pseudomonadota</taxon>
        <taxon>Gammaproteobacteria</taxon>
        <taxon>Pseudomonadales</taxon>
        <taxon>Pseudomonadaceae</taxon>
        <taxon>Pseudomonas</taxon>
    </lineage>
</organism>
<evidence type="ECO:0000313" key="2">
    <source>
        <dbReference type="EMBL" id="SIR37468.1"/>
    </source>
</evidence>
<dbReference type="InterPro" id="IPR021207">
    <property type="entry name" value="Integr_conj_element_PFL4705"/>
</dbReference>
<dbReference type="NCBIfam" id="TIGR03752">
    <property type="entry name" value="conj_TIGR03752"/>
    <property type="match status" value="1"/>
</dbReference>
<feature type="compositionally biased region" description="Basic and acidic residues" evidence="1">
    <location>
        <begin position="116"/>
        <end position="138"/>
    </location>
</feature>
<name>A0A1N7AEH2_9PSED</name>
<proteinExistence type="predicted"/>
<dbReference type="AlphaFoldDB" id="A0A1N7AEH2"/>
<gene>
    <name evidence="2" type="ORF">SAMN05421672_12124</name>
</gene>
<evidence type="ECO:0000256" key="1">
    <source>
        <dbReference type="SAM" id="MobiDB-lite"/>
    </source>
</evidence>
<reference evidence="2 3" key="1">
    <citation type="submission" date="2017-01" db="EMBL/GenBank/DDBJ databases">
        <authorList>
            <person name="Mah S.A."/>
            <person name="Swanson W.J."/>
            <person name="Moy G.W."/>
            <person name="Vacquier V.D."/>
        </authorList>
    </citation>
    <scope>NUCLEOTIDE SEQUENCE [LARGE SCALE GENOMIC DNA]</scope>
    <source>
        <strain evidence="2 3">ATCC 29606</strain>
    </source>
</reference>
<feature type="region of interest" description="Disordered" evidence="1">
    <location>
        <begin position="108"/>
        <end position="140"/>
    </location>
</feature>
<dbReference type="Proteomes" id="UP000186079">
    <property type="component" value="Unassembled WGS sequence"/>
</dbReference>